<organism evidence="4 5">
    <name type="scientific">Botryotinia fuckeliana (strain B05.10)</name>
    <name type="common">Noble rot fungus</name>
    <name type="synonym">Botrytis cinerea</name>
    <dbReference type="NCBI Taxonomy" id="332648"/>
    <lineage>
        <taxon>Eukaryota</taxon>
        <taxon>Fungi</taxon>
        <taxon>Dikarya</taxon>
        <taxon>Ascomycota</taxon>
        <taxon>Pezizomycotina</taxon>
        <taxon>Leotiomycetes</taxon>
        <taxon>Helotiales</taxon>
        <taxon>Sclerotiniaceae</taxon>
        <taxon>Botrytis</taxon>
    </lineage>
</organism>
<keyword evidence="5" id="KW-1185">Reference proteome</keyword>
<dbReference type="OrthoDB" id="5401558at2759"/>
<feature type="compositionally biased region" description="Low complexity" evidence="2">
    <location>
        <begin position="49"/>
        <end position="65"/>
    </location>
</feature>
<dbReference type="CDD" id="cd00067">
    <property type="entry name" value="GAL4"/>
    <property type="match status" value="1"/>
</dbReference>
<proteinExistence type="predicted"/>
<evidence type="ECO:0000256" key="1">
    <source>
        <dbReference type="ARBA" id="ARBA00023242"/>
    </source>
</evidence>
<feature type="compositionally biased region" description="Low complexity" evidence="2">
    <location>
        <begin position="500"/>
        <end position="519"/>
    </location>
</feature>
<feature type="region of interest" description="Disordered" evidence="2">
    <location>
        <begin position="581"/>
        <end position="600"/>
    </location>
</feature>
<feature type="region of interest" description="Disordered" evidence="2">
    <location>
        <begin position="468"/>
        <end position="572"/>
    </location>
</feature>
<feature type="region of interest" description="Disordered" evidence="2">
    <location>
        <begin position="1"/>
        <end position="278"/>
    </location>
</feature>
<dbReference type="InterPro" id="IPR036864">
    <property type="entry name" value="Zn2-C6_fun-type_DNA-bd_sf"/>
</dbReference>
<dbReference type="VEuPathDB" id="FungiDB:Bcin09g01580"/>
<dbReference type="InterPro" id="IPR001138">
    <property type="entry name" value="Zn2Cys6_DnaBD"/>
</dbReference>
<dbReference type="Pfam" id="PF00172">
    <property type="entry name" value="Zn_clus"/>
    <property type="match status" value="1"/>
</dbReference>
<dbReference type="SUPFAM" id="SSF57701">
    <property type="entry name" value="Zn2/Cys6 DNA-binding domain"/>
    <property type="match status" value="1"/>
</dbReference>
<dbReference type="RefSeq" id="XP_024550729.1">
    <property type="nucleotide sequence ID" value="XM_024694936.1"/>
</dbReference>
<dbReference type="Proteomes" id="UP000001798">
    <property type="component" value="Chromosome 9"/>
</dbReference>
<reference evidence="4 5" key="3">
    <citation type="journal article" date="2017" name="Mol. Plant Pathol.">
        <title>A gapless genome sequence of the fungus Botrytis cinerea.</title>
        <authorList>
            <person name="Van Kan J.A."/>
            <person name="Stassen J.H."/>
            <person name="Mosbach A."/>
            <person name="Van Der Lee T.A."/>
            <person name="Faino L."/>
            <person name="Farmer A.D."/>
            <person name="Papasotiriou D.G."/>
            <person name="Zhou S."/>
            <person name="Seidl M.F."/>
            <person name="Cottam E."/>
            <person name="Edel D."/>
            <person name="Hahn M."/>
            <person name="Schwartz D.C."/>
            <person name="Dietrich R.A."/>
            <person name="Widdison S."/>
            <person name="Scalliet G."/>
        </authorList>
    </citation>
    <scope>NUCLEOTIDE SEQUENCE [LARGE SCALE GENOMIC DNA]</scope>
    <source>
        <strain evidence="4 5">B05.10</strain>
    </source>
</reference>
<protein>
    <recommendedName>
        <fullName evidence="3">Zn(2)-C6 fungal-type domain-containing protein</fullName>
    </recommendedName>
</protein>
<evidence type="ECO:0000313" key="4">
    <source>
        <dbReference type="EMBL" id="ATZ53286.1"/>
    </source>
</evidence>
<reference evidence="4 5" key="2">
    <citation type="journal article" date="2012" name="Eukaryot. Cell">
        <title>Genome update of Botrytis cinerea strains B05.10 and T4.</title>
        <authorList>
            <person name="Staats M."/>
            <person name="van Kan J.A."/>
        </authorList>
    </citation>
    <scope>NUCLEOTIDE SEQUENCE [LARGE SCALE GENOMIC DNA]</scope>
    <source>
        <strain evidence="4 5">B05.10</strain>
    </source>
</reference>
<dbReference type="AlphaFoldDB" id="A0A384JRR9"/>
<feature type="region of interest" description="Disordered" evidence="2">
    <location>
        <begin position="293"/>
        <end position="336"/>
    </location>
</feature>
<dbReference type="SMART" id="SM00066">
    <property type="entry name" value="GAL4"/>
    <property type="match status" value="1"/>
</dbReference>
<evidence type="ECO:0000313" key="5">
    <source>
        <dbReference type="Proteomes" id="UP000001798"/>
    </source>
</evidence>
<feature type="compositionally biased region" description="Basic and acidic residues" evidence="2">
    <location>
        <begin position="737"/>
        <end position="749"/>
    </location>
</feature>
<sequence>MSSPFPNNRPARTVQVEPPQDRVISHRPAGTLHLTGLPHPLDLPARSESAPNTTASYAPASTSAPLNSIPATMAAYATGNGSQYPGYRPQASPNNSMSQHTPTSGSSGYTSRPANSETPLTYASNNELQYHQNGPQAVSENRTSHDTNRAHQSPRTGYFPHNVPDHRAPHHTNSQGHYPAIEPSSSYSEAQRWDSSARPSAYQETYRPHPNNASYSSGRYQEPAQDGRPMPTGHDAPPPRSYNDGREYSQQQPPHHSHHDSRGHPQPQPSPLTRHQSYNDERVYAQQQLPHPPQHVYHDVRGHPQPQHPHPPQHVYHDVRGHPQPQHPHPPQHVYHDGRVYAQDQPPHPAQHVYHDSRVYTQDQPPHPAQHVYHDSRVYTQDQPPAAQPNHRQSAPRQRTAIACKYCRRRKIRCSGFTADGSGGQCTNCARFKQECVFTPVSSAQAFVPLIALTEALQNGRNVVPNVYGAHGQRLPNDPMNPNPSEPYPGYHPQQVTSGPQMTHNHQPMPQHMQQPIHHASLPPMNRSPRDRDTLPSPTGSLDSQKRKREADERHFARAAPSAPGQFSDYSREANAPYRIPGLQDSYHYTPPVPSPPRRQIRHQQGENFALRLPALQDGQQYRSSVPSPPSSQQHGHPGENALAYRPNEDSRQSTQWASVNSNEAPRNLPSPNGSSSSFHSQNPSGNHQPSQLSPYRAEPLQFPLASPTRTNSGGGNHDQVARETERPNQMNIANIVERDNKDVDRDMLNRLGNRS</sequence>
<feature type="compositionally biased region" description="Polar residues" evidence="2">
    <location>
        <begin position="91"/>
        <end position="141"/>
    </location>
</feature>
<feature type="compositionally biased region" description="Polar residues" evidence="2">
    <location>
        <begin position="183"/>
        <end position="198"/>
    </location>
</feature>
<reference evidence="4 5" key="1">
    <citation type="journal article" date="2011" name="PLoS Genet.">
        <title>Genomic analysis of the necrotrophic fungal pathogens Sclerotinia sclerotiorum and Botrytis cinerea.</title>
        <authorList>
            <person name="Amselem J."/>
            <person name="Cuomo C.A."/>
            <person name="van Kan J.A."/>
            <person name="Viaud M."/>
            <person name="Benito E.P."/>
            <person name="Couloux A."/>
            <person name="Coutinho P.M."/>
            <person name="de Vries R.P."/>
            <person name="Dyer P.S."/>
            <person name="Fillinger S."/>
            <person name="Fournier E."/>
            <person name="Gout L."/>
            <person name="Hahn M."/>
            <person name="Kohn L."/>
            <person name="Lapalu N."/>
            <person name="Plummer K.M."/>
            <person name="Pradier J.M."/>
            <person name="Quevillon E."/>
            <person name="Sharon A."/>
            <person name="Simon A."/>
            <person name="ten Have A."/>
            <person name="Tudzynski B."/>
            <person name="Tudzynski P."/>
            <person name="Wincker P."/>
            <person name="Andrew M."/>
            <person name="Anthouard V."/>
            <person name="Beever R.E."/>
            <person name="Beffa R."/>
            <person name="Benoit I."/>
            <person name="Bouzid O."/>
            <person name="Brault B."/>
            <person name="Chen Z."/>
            <person name="Choquer M."/>
            <person name="Collemare J."/>
            <person name="Cotton P."/>
            <person name="Danchin E.G."/>
            <person name="Da Silva C."/>
            <person name="Gautier A."/>
            <person name="Giraud C."/>
            <person name="Giraud T."/>
            <person name="Gonzalez C."/>
            <person name="Grossetete S."/>
            <person name="Guldener U."/>
            <person name="Henrissat B."/>
            <person name="Howlett B.J."/>
            <person name="Kodira C."/>
            <person name="Kretschmer M."/>
            <person name="Lappartient A."/>
            <person name="Leroch M."/>
            <person name="Levis C."/>
            <person name="Mauceli E."/>
            <person name="Neuveglise C."/>
            <person name="Oeser B."/>
            <person name="Pearson M."/>
            <person name="Poulain J."/>
            <person name="Poussereau N."/>
            <person name="Quesneville H."/>
            <person name="Rascle C."/>
            <person name="Schumacher J."/>
            <person name="Segurens B."/>
            <person name="Sexton A."/>
            <person name="Silva E."/>
            <person name="Sirven C."/>
            <person name="Soanes D.M."/>
            <person name="Talbot N.J."/>
            <person name="Templeton M."/>
            <person name="Yandava C."/>
            <person name="Yarden O."/>
            <person name="Zeng Q."/>
            <person name="Rollins J.A."/>
            <person name="Lebrun M.H."/>
            <person name="Dickman M."/>
        </authorList>
    </citation>
    <scope>NUCLEOTIDE SEQUENCE [LARGE SCALE GENOMIC DNA]</scope>
    <source>
        <strain evidence="4 5">B05.10</strain>
    </source>
</reference>
<feature type="domain" description="Zn(2)-C6 fungal-type" evidence="3">
    <location>
        <begin position="403"/>
        <end position="438"/>
    </location>
</feature>
<dbReference type="KEGG" id="bfu:BCIN_09g01580"/>
<feature type="compositionally biased region" description="Polar residues" evidence="2">
    <location>
        <begin position="653"/>
        <end position="665"/>
    </location>
</feature>
<feature type="compositionally biased region" description="Low complexity" evidence="2">
    <location>
        <begin position="666"/>
        <end position="687"/>
    </location>
</feature>
<keyword evidence="1" id="KW-0539">Nucleus</keyword>
<dbReference type="PROSITE" id="PS50048">
    <property type="entry name" value="ZN2_CY6_FUNGAL_2"/>
    <property type="match status" value="1"/>
</dbReference>
<name>A0A384JRR9_BOTFB</name>
<accession>A0A384JRR9</accession>
<evidence type="ECO:0000256" key="2">
    <source>
        <dbReference type="SAM" id="MobiDB-lite"/>
    </source>
</evidence>
<dbReference type="GO" id="GO:0008270">
    <property type="term" value="F:zinc ion binding"/>
    <property type="evidence" value="ECO:0007669"/>
    <property type="project" value="InterPro"/>
</dbReference>
<dbReference type="Gene3D" id="4.10.240.10">
    <property type="entry name" value="Zn(2)-C6 fungal-type DNA-binding domain"/>
    <property type="match status" value="1"/>
</dbReference>
<dbReference type="PROSITE" id="PS00463">
    <property type="entry name" value="ZN2_CY6_FUNGAL_1"/>
    <property type="match status" value="1"/>
</dbReference>
<dbReference type="GO" id="GO:0000981">
    <property type="term" value="F:DNA-binding transcription factor activity, RNA polymerase II-specific"/>
    <property type="evidence" value="ECO:0007669"/>
    <property type="project" value="InterPro"/>
</dbReference>
<dbReference type="EMBL" id="CP009813">
    <property type="protein sequence ID" value="ATZ53286.1"/>
    <property type="molecule type" value="Genomic_DNA"/>
</dbReference>
<evidence type="ECO:0000259" key="3">
    <source>
        <dbReference type="PROSITE" id="PS50048"/>
    </source>
</evidence>
<feature type="region of interest" description="Disordered" evidence="2">
    <location>
        <begin position="620"/>
        <end position="756"/>
    </location>
</feature>
<dbReference type="GeneID" id="5428286"/>
<gene>
    <name evidence="4" type="ORF">BCIN_09g01580</name>
</gene>